<dbReference type="CDD" id="cd02966">
    <property type="entry name" value="TlpA_like_family"/>
    <property type="match status" value="1"/>
</dbReference>
<dbReference type="Proteomes" id="UP000061457">
    <property type="component" value="Chromosome I"/>
</dbReference>
<gene>
    <name evidence="3" type="ORF">PP2015_2967</name>
</gene>
<dbReference type="RefSeq" id="WP_058031105.1">
    <property type="nucleotide sequence ID" value="NZ_CP013187.1"/>
</dbReference>
<dbReference type="SUPFAM" id="SSF52833">
    <property type="entry name" value="Thioredoxin-like"/>
    <property type="match status" value="1"/>
</dbReference>
<dbReference type="PANTHER" id="PTHR42852">
    <property type="entry name" value="THIOL:DISULFIDE INTERCHANGE PROTEIN DSBE"/>
    <property type="match status" value="1"/>
</dbReference>
<dbReference type="AlphaFoldDB" id="A0A0S2K4N5"/>
<dbReference type="EMBL" id="CP013187">
    <property type="protein sequence ID" value="ALO43450.1"/>
    <property type="molecule type" value="Genomic_DNA"/>
</dbReference>
<evidence type="ECO:0000256" key="1">
    <source>
        <dbReference type="SAM" id="SignalP"/>
    </source>
</evidence>
<dbReference type="InterPro" id="IPR036249">
    <property type="entry name" value="Thioredoxin-like_sf"/>
</dbReference>
<keyword evidence="1" id="KW-0732">Signal</keyword>
<dbReference type="KEGG" id="pphe:PP2015_2967"/>
<dbReference type="Gene3D" id="3.40.30.10">
    <property type="entry name" value="Glutaredoxin"/>
    <property type="match status" value="1"/>
</dbReference>
<dbReference type="InterPro" id="IPR050553">
    <property type="entry name" value="Thioredoxin_ResA/DsbE_sf"/>
</dbReference>
<dbReference type="STRING" id="161398.PP2015_2967"/>
<dbReference type="PATRIC" id="fig|161398.10.peg.3025"/>
<organism evidence="3 4">
    <name type="scientific">Pseudoalteromonas phenolica</name>
    <dbReference type="NCBI Taxonomy" id="161398"/>
    <lineage>
        <taxon>Bacteria</taxon>
        <taxon>Pseudomonadati</taxon>
        <taxon>Pseudomonadota</taxon>
        <taxon>Gammaproteobacteria</taxon>
        <taxon>Alteromonadales</taxon>
        <taxon>Pseudoalteromonadaceae</taxon>
        <taxon>Pseudoalteromonas</taxon>
    </lineage>
</organism>
<name>A0A0S2K4N5_9GAMM</name>
<dbReference type="GO" id="GO:0016209">
    <property type="term" value="F:antioxidant activity"/>
    <property type="evidence" value="ECO:0007669"/>
    <property type="project" value="InterPro"/>
</dbReference>
<feature type="domain" description="Thioredoxin" evidence="2">
    <location>
        <begin position="25"/>
        <end position="163"/>
    </location>
</feature>
<feature type="signal peptide" evidence="1">
    <location>
        <begin position="1"/>
        <end position="22"/>
    </location>
</feature>
<dbReference type="Pfam" id="PF00578">
    <property type="entry name" value="AhpC-TSA"/>
    <property type="match status" value="1"/>
</dbReference>
<sequence length="164" mass="18246">MKNLCMFLLCLLLLNLPISAQAAPLQVGDQAPEFSVTTLAGQQLALSKFVGKKPVYLKFWATWCQYCTNEMPHLARLHQKLQGDVEVITVNIALNDSVANIENFYAVNDLSLPTVFDKTGALTQSYGVMGTPFHVLIDKQGRIHQQSFFASDEFNQALLNLAKQ</sequence>
<feature type="chain" id="PRO_5006601037" evidence="1">
    <location>
        <begin position="23"/>
        <end position="164"/>
    </location>
</feature>
<accession>A0A0S2K4N5</accession>
<evidence type="ECO:0000313" key="4">
    <source>
        <dbReference type="Proteomes" id="UP000061457"/>
    </source>
</evidence>
<evidence type="ECO:0000313" key="3">
    <source>
        <dbReference type="EMBL" id="ALO43450.1"/>
    </source>
</evidence>
<proteinExistence type="predicted"/>
<dbReference type="InterPro" id="IPR013766">
    <property type="entry name" value="Thioredoxin_domain"/>
</dbReference>
<keyword evidence="4" id="KW-1185">Reference proteome</keyword>
<protein>
    <submittedName>
        <fullName evidence="3">Thioredoxin family protein</fullName>
    </submittedName>
</protein>
<dbReference type="PANTHER" id="PTHR42852:SF17">
    <property type="entry name" value="THIOREDOXIN-LIKE PROTEIN HI_1115"/>
    <property type="match status" value="1"/>
</dbReference>
<dbReference type="OrthoDB" id="9800865at2"/>
<dbReference type="InterPro" id="IPR000866">
    <property type="entry name" value="AhpC/TSA"/>
</dbReference>
<reference evidence="3 4" key="1">
    <citation type="submission" date="2015-11" db="EMBL/GenBank/DDBJ databases">
        <authorList>
            <person name="Zhang Y."/>
            <person name="Guo Z."/>
        </authorList>
    </citation>
    <scope>NUCLEOTIDE SEQUENCE [LARGE SCALE GENOMIC DNA]</scope>
    <source>
        <strain evidence="3 4">KCTC 12086</strain>
    </source>
</reference>
<dbReference type="GO" id="GO:0016491">
    <property type="term" value="F:oxidoreductase activity"/>
    <property type="evidence" value="ECO:0007669"/>
    <property type="project" value="InterPro"/>
</dbReference>
<dbReference type="PROSITE" id="PS51352">
    <property type="entry name" value="THIOREDOXIN_2"/>
    <property type="match status" value="1"/>
</dbReference>
<evidence type="ECO:0000259" key="2">
    <source>
        <dbReference type="PROSITE" id="PS51352"/>
    </source>
</evidence>